<dbReference type="EMBL" id="LNQN01000001">
    <property type="protein sequence ID" value="KSU84211.1"/>
    <property type="molecule type" value="Genomic_DNA"/>
</dbReference>
<evidence type="ECO:0000313" key="1">
    <source>
        <dbReference type="EMBL" id="KSU84211.1"/>
    </source>
</evidence>
<protein>
    <recommendedName>
        <fullName evidence="3">Histone deacetylase</fullName>
    </recommendedName>
</protein>
<accession>A0A0V8JAZ8</accession>
<sequence>MKYVWYASYGSNMNKDRFSCYIEGTQAEGSSEPERGCRNCNPPLEDRSVEMEYPLYFSKQESKWGAGGVAFIGHQPAASSKTIGRMYLVTEEQFMDVASQENGIDGLEFDFEKIKEARFLPLTEGWYGTIVYLGDCDGYPIFSFTSNHNMGEEEYVAPAPGYLRTIAKGLKAMGMTDDDILDYLGEKNGLKSVKTREQIKKDSGLAERS</sequence>
<evidence type="ECO:0000313" key="2">
    <source>
        <dbReference type="Proteomes" id="UP000054099"/>
    </source>
</evidence>
<dbReference type="Gene3D" id="3.10.490.10">
    <property type="entry name" value="Gamma-glutamyl cyclotransferase-like"/>
    <property type="match status" value="1"/>
</dbReference>
<dbReference type="AlphaFoldDB" id="A0A0V8JAZ8"/>
<name>A0A0V8JAZ8_9BACL</name>
<organism evidence="1 2">
    <name type="scientific">Fictibacillus enclensis</name>
    <dbReference type="NCBI Taxonomy" id="1017270"/>
    <lineage>
        <taxon>Bacteria</taxon>
        <taxon>Bacillati</taxon>
        <taxon>Bacillota</taxon>
        <taxon>Bacilli</taxon>
        <taxon>Bacillales</taxon>
        <taxon>Fictibacillaceae</taxon>
        <taxon>Fictibacillus</taxon>
    </lineage>
</organism>
<dbReference type="OrthoDB" id="8538589at2"/>
<dbReference type="Proteomes" id="UP000054099">
    <property type="component" value="Unassembled WGS sequence"/>
</dbReference>
<keyword evidence="2" id="KW-1185">Reference proteome</keyword>
<gene>
    <name evidence="1" type="ORF">AS030_01190</name>
</gene>
<evidence type="ECO:0008006" key="3">
    <source>
        <dbReference type="Google" id="ProtNLM"/>
    </source>
</evidence>
<proteinExistence type="predicted"/>
<dbReference type="RefSeq" id="WP_061967482.1">
    <property type="nucleotide sequence ID" value="NZ_FMAV01000001.1"/>
</dbReference>
<comment type="caution">
    <text evidence="1">The sequence shown here is derived from an EMBL/GenBank/DDBJ whole genome shotgun (WGS) entry which is preliminary data.</text>
</comment>
<reference evidence="1 2" key="1">
    <citation type="journal article" date="2014" name="Antonie Van Leeuwenhoek">
        <title>Fictibacillus enclensis sp. nov., isolated from marine sediment.</title>
        <authorList>
            <person name="Dastager S.G."/>
            <person name="Mawlankar R."/>
            <person name="Srinivasan K."/>
            <person name="Tang S.K."/>
            <person name="Lee J.C."/>
            <person name="Ramana V.V."/>
            <person name="Shouche Y.S."/>
        </authorList>
    </citation>
    <scope>NUCLEOTIDE SEQUENCE [LARGE SCALE GENOMIC DNA]</scope>
    <source>
        <strain evidence="1 2">NIO-1003</strain>
    </source>
</reference>